<dbReference type="Proteomes" id="UP001177023">
    <property type="component" value="Unassembled WGS sequence"/>
</dbReference>
<organism evidence="1 2">
    <name type="scientific">Mesorhabditis spiculigera</name>
    <dbReference type="NCBI Taxonomy" id="96644"/>
    <lineage>
        <taxon>Eukaryota</taxon>
        <taxon>Metazoa</taxon>
        <taxon>Ecdysozoa</taxon>
        <taxon>Nematoda</taxon>
        <taxon>Chromadorea</taxon>
        <taxon>Rhabditida</taxon>
        <taxon>Rhabditina</taxon>
        <taxon>Rhabditomorpha</taxon>
        <taxon>Rhabditoidea</taxon>
        <taxon>Rhabditidae</taxon>
        <taxon>Mesorhabditinae</taxon>
        <taxon>Mesorhabditis</taxon>
    </lineage>
</organism>
<keyword evidence="2" id="KW-1185">Reference proteome</keyword>
<evidence type="ECO:0000313" key="1">
    <source>
        <dbReference type="EMBL" id="CAJ0576032.1"/>
    </source>
</evidence>
<feature type="non-terminal residue" evidence="1">
    <location>
        <position position="1"/>
    </location>
</feature>
<reference evidence="1" key="1">
    <citation type="submission" date="2023-06" db="EMBL/GenBank/DDBJ databases">
        <authorList>
            <person name="Delattre M."/>
        </authorList>
    </citation>
    <scope>NUCLEOTIDE SEQUENCE</scope>
    <source>
        <strain evidence="1">AF72</strain>
    </source>
</reference>
<dbReference type="EMBL" id="CATQJA010002642">
    <property type="protein sequence ID" value="CAJ0576032.1"/>
    <property type="molecule type" value="Genomic_DNA"/>
</dbReference>
<comment type="caution">
    <text evidence="1">The sequence shown here is derived from an EMBL/GenBank/DDBJ whole genome shotgun (WGS) entry which is preliminary data.</text>
</comment>
<evidence type="ECO:0000313" key="2">
    <source>
        <dbReference type="Proteomes" id="UP001177023"/>
    </source>
</evidence>
<name>A0AA36G1G4_9BILA</name>
<protein>
    <submittedName>
        <fullName evidence="1">Uncharacterized protein</fullName>
    </submittedName>
</protein>
<proteinExistence type="predicted"/>
<dbReference type="AlphaFoldDB" id="A0AA36G1G4"/>
<accession>A0AA36G1G4</accession>
<gene>
    <name evidence="1" type="ORF">MSPICULIGERA_LOCUS14331</name>
</gene>
<sequence length="73" mass="8197">MAATFGDGADGLDELMADMQRQKTVFSFMCQGADEKRKIPCLAMVETIGELIGKTKKTQDVMRRFQEIAKDLH</sequence>